<dbReference type="InterPro" id="IPR015797">
    <property type="entry name" value="NUDIX_hydrolase-like_dom_sf"/>
</dbReference>
<dbReference type="CDD" id="cd03427">
    <property type="entry name" value="NUDIX_MTH1_Nudt1"/>
    <property type="match status" value="1"/>
</dbReference>
<keyword evidence="4" id="KW-0479">Metal-binding</keyword>
<keyword evidence="6" id="KW-0460">Magnesium</keyword>
<evidence type="ECO:0000259" key="23">
    <source>
        <dbReference type="PROSITE" id="PS51462"/>
    </source>
</evidence>
<comment type="subunit">
    <text evidence="3">Monomer.</text>
</comment>
<comment type="similarity">
    <text evidence="2">Belongs to the Nudix hydrolase family.</text>
</comment>
<dbReference type="GO" id="GO:0008828">
    <property type="term" value="F:dATP diphosphatase activity"/>
    <property type="evidence" value="ECO:0007669"/>
    <property type="project" value="UniProtKB-EC"/>
</dbReference>
<comment type="catalytic activity">
    <reaction evidence="9">
        <text>8-oxo-dGTP + H2O = 8-oxo-dGMP + diphosphate + H(+)</text>
        <dbReference type="Rhea" id="RHEA:31575"/>
        <dbReference type="ChEBI" id="CHEBI:15377"/>
        <dbReference type="ChEBI" id="CHEBI:15378"/>
        <dbReference type="ChEBI" id="CHEBI:33019"/>
        <dbReference type="ChEBI" id="CHEBI:63224"/>
        <dbReference type="ChEBI" id="CHEBI:77896"/>
    </reaction>
    <physiologicalReaction direction="left-to-right" evidence="9">
        <dbReference type="Rhea" id="RHEA:31576"/>
    </physiologicalReaction>
</comment>
<evidence type="ECO:0000256" key="8">
    <source>
        <dbReference type="ARBA" id="ARBA00024459"/>
    </source>
</evidence>
<dbReference type="PROSITE" id="PS51462">
    <property type="entry name" value="NUDIX"/>
    <property type="match status" value="1"/>
</dbReference>
<feature type="domain" description="Nudix hydrolase" evidence="23">
    <location>
        <begin position="3"/>
        <end position="132"/>
    </location>
</feature>
<reference evidence="24" key="3">
    <citation type="submission" date="2025-09" db="UniProtKB">
        <authorList>
            <consortium name="Ensembl"/>
        </authorList>
    </citation>
    <scope>IDENTIFICATION</scope>
</reference>
<dbReference type="EC" id="3.6.1.56" evidence="11"/>
<protein>
    <recommendedName>
        <fullName evidence="12">Oxidized purine nucleoside triphosphate hydrolase</fullName>
        <ecNumber evidence="11">3.6.1.56</ecNumber>
    </recommendedName>
    <alternativeName>
        <fullName evidence="16">2-hydroxy-dATP diphosphatase</fullName>
    </alternativeName>
    <alternativeName>
        <fullName evidence="15">7,8-dihydro-8-oxoguanine triphosphatase</fullName>
    </alternativeName>
    <alternativeName>
        <fullName evidence="14">8-oxo-dGTPase</fullName>
    </alternativeName>
    <alternativeName>
        <fullName evidence="17">Methylated purine nucleoside triphosphate hydrolase</fullName>
    </alternativeName>
    <alternativeName>
        <fullName evidence="13">Nucleoside diphosphate-linked moiety X motif 1</fullName>
    </alternativeName>
</protein>
<comment type="function">
    <text evidence="21">Oxidized purine nucleoside triphosphate hydrolase which is a prominent sanitizer of the oxidized nucleotide pool. Catalyzes the hydrolysis of 2-oxo-dATP (2-hydroxy-dATP) into 2-oxo-dAMP. Also has a significant hydrolase activity toward 2-oxo-ATP, 8-oxo-dGTP and 8-oxo-dATP. Through the hydrolysis of oxidized purine nucleoside triphosphates, prevents their incorporation into DNA and the subsequent transversions A:T to C:G and G:C to T:A. Also catalyzes the hydrolysis of methylated purine nucleoside triphosphate preventing their integration into DNA. Through this antimutagenic activity protects cells from oxidative stress.</text>
</comment>
<evidence type="ECO:0000256" key="21">
    <source>
        <dbReference type="ARBA" id="ARBA00053094"/>
    </source>
</evidence>
<comment type="cofactor">
    <cofactor evidence="1">
        <name>Mg(2+)</name>
        <dbReference type="ChEBI" id="CHEBI:18420"/>
    </cofactor>
</comment>
<evidence type="ECO:0000313" key="24">
    <source>
        <dbReference type="Ensembl" id="ENSOMYP00000033332.2"/>
    </source>
</evidence>
<dbReference type="GO" id="GO:0008413">
    <property type="term" value="F:8-oxo-7,8-dihydroguanosine triphosphate pyrophosphatase activity"/>
    <property type="evidence" value="ECO:0007669"/>
    <property type="project" value="InterPro"/>
</dbReference>
<evidence type="ECO:0000256" key="15">
    <source>
        <dbReference type="ARBA" id="ARBA00030682"/>
    </source>
</evidence>
<comment type="catalytic activity">
    <reaction evidence="8">
        <text>2-oxo-dATP + H2O = 2-oxo-dAMP + diphosphate + H(+)</text>
        <dbReference type="Rhea" id="RHEA:31583"/>
        <dbReference type="ChEBI" id="CHEBI:15377"/>
        <dbReference type="ChEBI" id="CHEBI:15378"/>
        <dbReference type="ChEBI" id="CHEBI:33019"/>
        <dbReference type="ChEBI" id="CHEBI:63212"/>
        <dbReference type="ChEBI" id="CHEBI:77897"/>
        <dbReference type="EC" id="3.6.1.56"/>
    </reaction>
    <physiologicalReaction direction="left-to-right" evidence="8">
        <dbReference type="Rhea" id="RHEA:31584"/>
    </physiologicalReaction>
</comment>
<organism evidence="24 25">
    <name type="scientific">Oncorhynchus mykiss</name>
    <name type="common">Rainbow trout</name>
    <name type="synonym">Salmo gairdneri</name>
    <dbReference type="NCBI Taxonomy" id="8022"/>
    <lineage>
        <taxon>Eukaryota</taxon>
        <taxon>Metazoa</taxon>
        <taxon>Chordata</taxon>
        <taxon>Craniata</taxon>
        <taxon>Vertebrata</taxon>
        <taxon>Euteleostomi</taxon>
        <taxon>Actinopterygii</taxon>
        <taxon>Neopterygii</taxon>
        <taxon>Teleostei</taxon>
        <taxon>Protacanthopterygii</taxon>
        <taxon>Salmoniformes</taxon>
        <taxon>Salmonidae</taxon>
        <taxon>Salmoninae</taxon>
        <taxon>Oncorhynchus</taxon>
    </lineage>
</organism>
<dbReference type="InterPro" id="IPR003563">
    <property type="entry name" value="8ODP"/>
</dbReference>
<sequence>MFTNKLLTLVLVVQPGRVLLGMKKRWFGAGKWNGFGGKVQPGETIEEAARRLFLPENCRRKVASQWMHKIGNITFEFIGETELLDTHVFRADNYNGEPTESDEMRPQWFDSDKIPFGQMWVDDILWFPLMLQKKFFGYFKFQGHDLIIDHKLEEVEKLYDRLLASDSFILYQRAFPHCCLPETSLEKYCRIPTDSSYPCSYSVPRNPQVFVNLQTLCCQ</sequence>
<feature type="signal peptide" evidence="22">
    <location>
        <begin position="1"/>
        <end position="21"/>
    </location>
</feature>
<dbReference type="PANTHER" id="PTHR43758:SF2">
    <property type="entry name" value="OXIDIZED PURINE NUCLEOSIDE TRIPHOSPHATE HYDROLASE"/>
    <property type="match status" value="1"/>
</dbReference>
<feature type="chain" id="PRO_5035449206" description="Oxidized purine nucleoside triphosphate hydrolase" evidence="22">
    <location>
        <begin position="22"/>
        <end position="219"/>
    </location>
</feature>
<evidence type="ECO:0000256" key="5">
    <source>
        <dbReference type="ARBA" id="ARBA00022801"/>
    </source>
</evidence>
<dbReference type="PANTHER" id="PTHR43758">
    <property type="entry name" value="7,8-DIHYDRO-8-OXOGUANINE TRIPHOSPHATASE"/>
    <property type="match status" value="1"/>
</dbReference>
<dbReference type="SUPFAM" id="SSF55811">
    <property type="entry name" value="Nudix"/>
    <property type="match status" value="1"/>
</dbReference>
<dbReference type="GO" id="GO:0046872">
    <property type="term" value="F:metal ion binding"/>
    <property type="evidence" value="ECO:0007669"/>
    <property type="project" value="UniProtKB-KW"/>
</dbReference>
<evidence type="ECO:0000256" key="11">
    <source>
        <dbReference type="ARBA" id="ARBA00026103"/>
    </source>
</evidence>
<comment type="catalytic activity">
    <reaction evidence="18">
        <text>N(6)-methyl-ATP + H2O = N(6)-methyl-AMP + diphosphate + H(+)</text>
        <dbReference type="Rhea" id="RHEA:67608"/>
        <dbReference type="ChEBI" id="CHEBI:15377"/>
        <dbReference type="ChEBI" id="CHEBI:15378"/>
        <dbReference type="ChEBI" id="CHEBI:33019"/>
        <dbReference type="ChEBI" id="CHEBI:144842"/>
        <dbReference type="ChEBI" id="CHEBI:172873"/>
    </reaction>
    <physiologicalReaction direction="left-to-right" evidence="18">
        <dbReference type="Rhea" id="RHEA:67609"/>
    </physiologicalReaction>
</comment>
<evidence type="ECO:0000256" key="13">
    <source>
        <dbReference type="ARBA" id="ARBA00029673"/>
    </source>
</evidence>
<evidence type="ECO:0000256" key="10">
    <source>
        <dbReference type="ARBA" id="ARBA00024596"/>
    </source>
</evidence>
<evidence type="ECO:0000256" key="12">
    <source>
        <dbReference type="ARBA" id="ARBA00026218"/>
    </source>
</evidence>
<evidence type="ECO:0000256" key="9">
    <source>
        <dbReference type="ARBA" id="ARBA00024486"/>
    </source>
</evidence>
<dbReference type="Gene3D" id="3.90.79.10">
    <property type="entry name" value="Nucleoside Triphosphate Pyrophosphohydrolase"/>
    <property type="match status" value="1"/>
</dbReference>
<dbReference type="Pfam" id="PF00293">
    <property type="entry name" value="NUDIX"/>
    <property type="match status" value="1"/>
</dbReference>
<dbReference type="Proteomes" id="UP000694395">
    <property type="component" value="Chromosome 13"/>
</dbReference>
<evidence type="ECO:0000256" key="6">
    <source>
        <dbReference type="ARBA" id="ARBA00022842"/>
    </source>
</evidence>
<dbReference type="GO" id="GO:0005737">
    <property type="term" value="C:cytoplasm"/>
    <property type="evidence" value="ECO:0007669"/>
    <property type="project" value="TreeGrafter"/>
</dbReference>
<dbReference type="InterPro" id="IPR000086">
    <property type="entry name" value="NUDIX_hydrolase_dom"/>
</dbReference>
<evidence type="ECO:0000313" key="25">
    <source>
        <dbReference type="Proteomes" id="UP000694395"/>
    </source>
</evidence>
<evidence type="ECO:0000256" key="4">
    <source>
        <dbReference type="ARBA" id="ARBA00022723"/>
    </source>
</evidence>
<evidence type="ECO:0000256" key="20">
    <source>
        <dbReference type="ARBA" id="ARBA00049032"/>
    </source>
</evidence>
<comment type="catalytic activity">
    <reaction evidence="20">
        <text>N(6)-methyl-dATP + H2O = N(6)-methyl-dAMP + diphosphate + H(+)</text>
        <dbReference type="Rhea" id="RHEA:67604"/>
        <dbReference type="ChEBI" id="CHEBI:15377"/>
        <dbReference type="ChEBI" id="CHEBI:15378"/>
        <dbReference type="ChEBI" id="CHEBI:33019"/>
        <dbReference type="ChEBI" id="CHEBI:169976"/>
        <dbReference type="ChEBI" id="CHEBI:172872"/>
    </reaction>
    <physiologicalReaction direction="left-to-right" evidence="20">
        <dbReference type="Rhea" id="RHEA:67605"/>
    </physiologicalReaction>
</comment>
<evidence type="ECO:0000256" key="14">
    <source>
        <dbReference type="ARBA" id="ARBA00030634"/>
    </source>
</evidence>
<dbReference type="AlphaFoldDB" id="A0A8C7Q7I0"/>
<accession>A0A8C7Q7I0</accession>
<reference evidence="24" key="2">
    <citation type="submission" date="2025-08" db="UniProtKB">
        <authorList>
            <consortium name="Ensembl"/>
        </authorList>
    </citation>
    <scope>IDENTIFICATION</scope>
</reference>
<comment type="catalytic activity">
    <reaction evidence="19">
        <text>O(6)-methyl-dGTP + H2O = O(6)-methyl-dGMP + diphosphate + H(+)</text>
        <dbReference type="Rhea" id="RHEA:67600"/>
        <dbReference type="ChEBI" id="CHEBI:15377"/>
        <dbReference type="ChEBI" id="CHEBI:15378"/>
        <dbReference type="ChEBI" id="CHEBI:33019"/>
        <dbReference type="ChEBI" id="CHEBI:169974"/>
        <dbReference type="ChEBI" id="CHEBI:169975"/>
    </reaction>
    <physiologicalReaction direction="left-to-right" evidence="19">
        <dbReference type="Rhea" id="RHEA:67601"/>
    </physiologicalReaction>
</comment>
<evidence type="ECO:0000256" key="17">
    <source>
        <dbReference type="ARBA" id="ARBA00032071"/>
    </source>
</evidence>
<evidence type="ECO:0000256" key="2">
    <source>
        <dbReference type="ARBA" id="ARBA00005582"/>
    </source>
</evidence>
<evidence type="ECO:0000256" key="22">
    <source>
        <dbReference type="SAM" id="SignalP"/>
    </source>
</evidence>
<dbReference type="Ensembl" id="ENSOMYT00000036354.2">
    <property type="protein sequence ID" value="ENSOMYP00000033332.2"/>
    <property type="gene ID" value="ENSOMYG00000015543.2"/>
</dbReference>
<evidence type="ECO:0000256" key="18">
    <source>
        <dbReference type="ARBA" id="ARBA00048002"/>
    </source>
</evidence>
<evidence type="ECO:0000256" key="1">
    <source>
        <dbReference type="ARBA" id="ARBA00001946"/>
    </source>
</evidence>
<comment type="catalytic activity">
    <reaction evidence="10">
        <text>2-oxo-ATP + H2O = 2-oxo-AMP + diphosphate + H(+)</text>
        <dbReference type="Rhea" id="RHEA:67392"/>
        <dbReference type="ChEBI" id="CHEBI:15377"/>
        <dbReference type="ChEBI" id="CHEBI:15378"/>
        <dbReference type="ChEBI" id="CHEBI:33019"/>
        <dbReference type="ChEBI" id="CHEBI:71395"/>
        <dbReference type="ChEBI" id="CHEBI:172878"/>
    </reaction>
    <physiologicalReaction direction="left-to-right" evidence="10">
        <dbReference type="Rhea" id="RHEA:67393"/>
    </physiologicalReaction>
</comment>
<keyword evidence="22" id="KW-0732">Signal</keyword>
<proteinExistence type="inferred from homology"/>
<evidence type="ECO:0000256" key="19">
    <source>
        <dbReference type="ARBA" id="ARBA00048894"/>
    </source>
</evidence>
<evidence type="ECO:0000256" key="7">
    <source>
        <dbReference type="ARBA" id="ARBA00024448"/>
    </source>
</evidence>
<comment type="catalytic activity">
    <reaction evidence="7">
        <text>8-oxo-dATP + H2O = 8-oxo-dAMP + diphosphate + H(+)</text>
        <dbReference type="Rhea" id="RHEA:65396"/>
        <dbReference type="ChEBI" id="CHEBI:15377"/>
        <dbReference type="ChEBI" id="CHEBI:15378"/>
        <dbReference type="ChEBI" id="CHEBI:33019"/>
        <dbReference type="ChEBI" id="CHEBI:71361"/>
        <dbReference type="ChEBI" id="CHEBI:172871"/>
    </reaction>
    <physiologicalReaction direction="left-to-right" evidence="7">
        <dbReference type="Rhea" id="RHEA:65397"/>
    </physiologicalReaction>
</comment>
<dbReference type="PRINTS" id="PR01403">
    <property type="entry name" value="8OXTPHPHTASE"/>
</dbReference>
<keyword evidence="5" id="KW-0378">Hydrolase</keyword>
<dbReference type="GO" id="GO:0042262">
    <property type="term" value="P:DNA protection"/>
    <property type="evidence" value="ECO:0007669"/>
    <property type="project" value="InterPro"/>
</dbReference>
<evidence type="ECO:0000256" key="3">
    <source>
        <dbReference type="ARBA" id="ARBA00011245"/>
    </source>
</evidence>
<dbReference type="GeneTree" id="ENSGT00390000000341"/>
<keyword evidence="25" id="KW-1185">Reference proteome</keyword>
<name>A0A8C7Q7I0_ONCMY</name>
<evidence type="ECO:0000256" key="16">
    <source>
        <dbReference type="ARBA" id="ARBA00031927"/>
    </source>
</evidence>
<reference evidence="24" key="1">
    <citation type="submission" date="2020-07" db="EMBL/GenBank/DDBJ databases">
        <title>A long reads based de novo assembly of the rainbow trout Arlee double haploid line genome.</title>
        <authorList>
            <person name="Gao G."/>
            <person name="Palti Y."/>
        </authorList>
    </citation>
    <scope>NUCLEOTIDE SEQUENCE [LARGE SCALE GENOMIC DNA]</scope>
</reference>